<dbReference type="InterPro" id="IPR000093">
    <property type="entry name" value="DNA_Rcmb_RecR"/>
</dbReference>
<evidence type="ECO:0000256" key="2">
    <source>
        <dbReference type="ARBA" id="ARBA00022763"/>
    </source>
</evidence>
<dbReference type="InterPro" id="IPR015967">
    <property type="entry name" value="Rcmb_RecR_Znf"/>
</dbReference>
<feature type="domain" description="Toprim" evidence="8">
    <location>
        <begin position="81"/>
        <end position="183"/>
    </location>
</feature>
<keyword evidence="3 7" id="KW-0863">Zinc-finger</keyword>
<evidence type="ECO:0000256" key="5">
    <source>
        <dbReference type="ARBA" id="ARBA00023172"/>
    </source>
</evidence>
<dbReference type="PROSITE" id="PS50880">
    <property type="entry name" value="TOPRIM"/>
    <property type="match status" value="1"/>
</dbReference>
<proteinExistence type="inferred from homology"/>
<dbReference type="SUPFAM" id="SSF111304">
    <property type="entry name" value="Recombination protein RecR"/>
    <property type="match status" value="1"/>
</dbReference>
<dbReference type="CDD" id="cd01025">
    <property type="entry name" value="TOPRIM_recR"/>
    <property type="match status" value="1"/>
</dbReference>
<dbReference type="GO" id="GO:0006281">
    <property type="term" value="P:DNA repair"/>
    <property type="evidence" value="ECO:0007669"/>
    <property type="project" value="UniProtKB-UniRule"/>
</dbReference>
<dbReference type="AlphaFoldDB" id="A0A0G0FK94"/>
<evidence type="ECO:0000256" key="3">
    <source>
        <dbReference type="ARBA" id="ARBA00022771"/>
    </source>
</evidence>
<dbReference type="InterPro" id="IPR034137">
    <property type="entry name" value="TOPRIM_RecR"/>
</dbReference>
<dbReference type="Pfam" id="PF21176">
    <property type="entry name" value="RecR_HhH"/>
    <property type="match status" value="1"/>
</dbReference>
<dbReference type="Pfam" id="PF13662">
    <property type="entry name" value="Toprim_4"/>
    <property type="match status" value="1"/>
</dbReference>
<dbReference type="HAMAP" id="MF_00017">
    <property type="entry name" value="RecR"/>
    <property type="match status" value="1"/>
</dbReference>
<keyword evidence="5 7" id="KW-0233">DNA recombination</keyword>
<dbReference type="EMBL" id="LBSM01000009">
    <property type="protein sequence ID" value="KKQ18112.1"/>
    <property type="molecule type" value="Genomic_DNA"/>
</dbReference>
<comment type="function">
    <text evidence="7">May play a role in DNA repair. It seems to be involved in an RecBC-independent recombinational process of DNA repair. It may act with RecF and RecO.</text>
</comment>
<evidence type="ECO:0000256" key="7">
    <source>
        <dbReference type="HAMAP-Rule" id="MF_00017"/>
    </source>
</evidence>
<dbReference type="SMART" id="SM00493">
    <property type="entry name" value="TOPRIM"/>
    <property type="match status" value="1"/>
</dbReference>
<evidence type="ECO:0000259" key="8">
    <source>
        <dbReference type="PROSITE" id="PS50880"/>
    </source>
</evidence>
<evidence type="ECO:0000256" key="4">
    <source>
        <dbReference type="ARBA" id="ARBA00022833"/>
    </source>
</evidence>
<dbReference type="Gene3D" id="6.10.250.240">
    <property type="match status" value="1"/>
</dbReference>
<feature type="zinc finger region" description="C4-type" evidence="7">
    <location>
        <begin position="58"/>
        <end position="73"/>
    </location>
</feature>
<reference evidence="9 10" key="1">
    <citation type="journal article" date="2015" name="Nature">
        <title>rRNA introns, odd ribosomes, and small enigmatic genomes across a large radiation of phyla.</title>
        <authorList>
            <person name="Brown C.T."/>
            <person name="Hug L.A."/>
            <person name="Thomas B.C."/>
            <person name="Sharon I."/>
            <person name="Castelle C.J."/>
            <person name="Singh A."/>
            <person name="Wilkins M.J."/>
            <person name="Williams K.H."/>
            <person name="Banfield J.F."/>
        </authorList>
    </citation>
    <scope>NUCLEOTIDE SEQUENCE [LARGE SCALE GENOMIC DNA]</scope>
</reference>
<evidence type="ECO:0000256" key="1">
    <source>
        <dbReference type="ARBA" id="ARBA00022723"/>
    </source>
</evidence>
<name>A0A0G0FK94_9BACT</name>
<evidence type="ECO:0000313" key="10">
    <source>
        <dbReference type="Proteomes" id="UP000034508"/>
    </source>
</evidence>
<keyword evidence="1 7" id="KW-0479">Metal-binding</keyword>
<dbReference type="PROSITE" id="PS01300">
    <property type="entry name" value="RECR"/>
    <property type="match status" value="1"/>
</dbReference>
<dbReference type="Proteomes" id="UP000034508">
    <property type="component" value="Unassembled WGS sequence"/>
</dbReference>
<dbReference type="GO" id="GO:0008270">
    <property type="term" value="F:zinc ion binding"/>
    <property type="evidence" value="ECO:0007669"/>
    <property type="project" value="UniProtKB-KW"/>
</dbReference>
<dbReference type="GO" id="GO:0003677">
    <property type="term" value="F:DNA binding"/>
    <property type="evidence" value="ECO:0007669"/>
    <property type="project" value="UniProtKB-UniRule"/>
</dbReference>
<keyword evidence="4 7" id="KW-0862">Zinc</keyword>
<dbReference type="Gene3D" id="3.40.1360.10">
    <property type="match status" value="1"/>
</dbReference>
<dbReference type="Pfam" id="PF02132">
    <property type="entry name" value="RecR_ZnF"/>
    <property type="match status" value="1"/>
</dbReference>
<dbReference type="PATRIC" id="fig|1618331.3.peg.567"/>
<dbReference type="PANTHER" id="PTHR30446">
    <property type="entry name" value="RECOMBINATION PROTEIN RECR"/>
    <property type="match status" value="1"/>
</dbReference>
<evidence type="ECO:0000256" key="6">
    <source>
        <dbReference type="ARBA" id="ARBA00023204"/>
    </source>
</evidence>
<dbReference type="NCBIfam" id="TIGR00615">
    <property type="entry name" value="recR"/>
    <property type="match status" value="1"/>
</dbReference>
<dbReference type="GO" id="GO:0006310">
    <property type="term" value="P:DNA recombination"/>
    <property type="evidence" value="ECO:0007669"/>
    <property type="project" value="UniProtKB-UniRule"/>
</dbReference>
<keyword evidence="6 7" id="KW-0234">DNA repair</keyword>
<comment type="similarity">
    <text evidence="7">Belongs to the RecR family.</text>
</comment>
<evidence type="ECO:0000313" key="9">
    <source>
        <dbReference type="EMBL" id="KKQ18112.1"/>
    </source>
</evidence>
<keyword evidence="2 7" id="KW-0227">DNA damage</keyword>
<gene>
    <name evidence="7" type="primary">recR</name>
    <name evidence="9" type="ORF">US31_C0009G0011</name>
</gene>
<accession>A0A0G0FK94</accession>
<dbReference type="Gene3D" id="1.10.8.420">
    <property type="entry name" value="RecR Domain 1"/>
    <property type="match status" value="1"/>
</dbReference>
<dbReference type="InterPro" id="IPR023627">
    <property type="entry name" value="Rcmb_RecR"/>
</dbReference>
<protein>
    <recommendedName>
        <fullName evidence="7">Recombination protein RecR</fullName>
    </recommendedName>
</protein>
<dbReference type="InterPro" id="IPR006171">
    <property type="entry name" value="TOPRIM_dom"/>
</dbReference>
<dbReference type="Pfam" id="PF21175">
    <property type="entry name" value="RecR_C"/>
    <property type="match status" value="1"/>
</dbReference>
<dbReference type="PANTHER" id="PTHR30446:SF0">
    <property type="entry name" value="RECOMBINATION PROTEIN RECR"/>
    <property type="match status" value="1"/>
</dbReference>
<organism evidence="9 10">
    <name type="scientific">Berkelbacteria bacterium GW2011_GWA1_36_9</name>
    <dbReference type="NCBI Taxonomy" id="1618331"/>
    <lineage>
        <taxon>Bacteria</taxon>
        <taxon>Candidatus Berkelbacteria</taxon>
    </lineage>
</organism>
<sequence length="206" mass="22598">MKIIPDSISNLIEEFSKLPGIGPKTASRLTFYLLTKPESDVSRFGQTLLDLKKSLKYCQNCFNITEESPCEICASEKRDVSKIMIVEEPLDVLALEKTGFDGLYHVLGGVISPIGGIGPENLRVAEILEKVKKADNKIKELILATDPSLEGEATAMYLNGEILRISKLAGGKVKVTRIARGLPIGGDLEYADEVTLTRALEGRKEY</sequence>
<dbReference type="Gene3D" id="3.30.60.80">
    <property type="match status" value="1"/>
</dbReference>
<comment type="caution">
    <text evidence="9">The sequence shown here is derived from an EMBL/GenBank/DDBJ whole genome shotgun (WGS) entry which is preliminary data.</text>
</comment>